<dbReference type="AlphaFoldDB" id="A0A7J7IE90"/>
<gene>
    <name evidence="1" type="ORF">F1559_000428</name>
</gene>
<dbReference type="Proteomes" id="UP000530660">
    <property type="component" value="Unassembled WGS sequence"/>
</dbReference>
<dbReference type="EMBL" id="VWRR01000014">
    <property type="protein sequence ID" value="KAF6001402.1"/>
    <property type="molecule type" value="Genomic_DNA"/>
</dbReference>
<dbReference type="OrthoDB" id="10562103at2759"/>
<accession>A0A7J7IE90</accession>
<protein>
    <submittedName>
        <fullName evidence="1">Uncharacterized protein</fullName>
    </submittedName>
</protein>
<keyword evidence="2" id="KW-1185">Reference proteome</keyword>
<evidence type="ECO:0000313" key="1">
    <source>
        <dbReference type="EMBL" id="KAF6001402.1"/>
    </source>
</evidence>
<reference evidence="1 2" key="1">
    <citation type="journal article" date="2020" name="J. Phycol.">
        <title>Comparative genome analysis reveals Cyanidiococcus gen. nov., a new extremophilic red algal genus sister to Cyanidioschyzon (Cyanidioschyzonaceae, Rhodophyta).</title>
        <authorList>
            <person name="Liu S.-L."/>
            <person name="Chiang Y.-R."/>
            <person name="Yoon H.S."/>
            <person name="Fu H.-Y."/>
        </authorList>
    </citation>
    <scope>NUCLEOTIDE SEQUENCE [LARGE SCALE GENOMIC DNA]</scope>
    <source>
        <strain evidence="1 2">THAL066</strain>
    </source>
</reference>
<comment type="caution">
    <text evidence="1">The sequence shown here is derived from an EMBL/GenBank/DDBJ whole genome shotgun (WGS) entry which is preliminary data.</text>
</comment>
<evidence type="ECO:0000313" key="2">
    <source>
        <dbReference type="Proteomes" id="UP000530660"/>
    </source>
</evidence>
<name>A0A7J7IE90_9RHOD</name>
<sequence length="253" mass="27825">MAAIFFKRCLSCFGVEQIPVQESRVVPEGSETEASPQLFGVEHVQDPAAVVTGDGLVTYTVVSDARSIEQGTVSADAMNEADWTTVPVSDLPATFTHWVKLAFRRRSLRRAFLLRKKDSKVLAAFYSDSEGDDVVLNEPIGAVYIASTAYAANAILGVLFVPRRELSRALPHHENSLSNNDFGHQIWSITGARGFQLTVYHLGGAPDHCVLVTERNSAPKTLAEDWLRRRRVMRSHLSNIVEAINANVSTCSL</sequence>
<proteinExistence type="predicted"/>
<organism evidence="1 2">
    <name type="scientific">Cyanidiococcus yangmingshanensis</name>
    <dbReference type="NCBI Taxonomy" id="2690220"/>
    <lineage>
        <taxon>Eukaryota</taxon>
        <taxon>Rhodophyta</taxon>
        <taxon>Bangiophyceae</taxon>
        <taxon>Cyanidiales</taxon>
        <taxon>Cyanidiaceae</taxon>
        <taxon>Cyanidiococcus</taxon>
    </lineage>
</organism>